<dbReference type="GO" id="GO:0043386">
    <property type="term" value="P:mycotoxin biosynthetic process"/>
    <property type="evidence" value="ECO:0007669"/>
    <property type="project" value="InterPro"/>
</dbReference>
<evidence type="ECO:0000313" key="6">
    <source>
        <dbReference type="Proteomes" id="UP000559256"/>
    </source>
</evidence>
<evidence type="ECO:0000256" key="3">
    <source>
        <dbReference type="ARBA" id="ARBA00035112"/>
    </source>
</evidence>
<evidence type="ECO:0000256" key="2">
    <source>
        <dbReference type="ARBA" id="ARBA00023002"/>
    </source>
</evidence>
<evidence type="ECO:0000313" key="5">
    <source>
        <dbReference type="EMBL" id="KAF5347179.1"/>
    </source>
</evidence>
<evidence type="ECO:0000256" key="1">
    <source>
        <dbReference type="ARBA" id="ARBA00004685"/>
    </source>
</evidence>
<dbReference type="InterPro" id="IPR021765">
    <property type="entry name" value="UstYa-like"/>
</dbReference>
<reference evidence="5 6" key="1">
    <citation type="journal article" date="2020" name="ISME J.">
        <title>Uncovering the hidden diversity of litter-decomposition mechanisms in mushroom-forming fungi.</title>
        <authorList>
            <person name="Floudas D."/>
            <person name="Bentzer J."/>
            <person name="Ahren D."/>
            <person name="Johansson T."/>
            <person name="Persson P."/>
            <person name="Tunlid A."/>
        </authorList>
    </citation>
    <scope>NUCLEOTIDE SEQUENCE [LARGE SCALE GENOMIC DNA]</scope>
    <source>
        <strain evidence="5 6">CBS 291.85</strain>
    </source>
</reference>
<comment type="similarity">
    <text evidence="3">Belongs to the ustYa family.</text>
</comment>
<protein>
    <submittedName>
        <fullName evidence="5">Uncharacterized protein</fullName>
    </submittedName>
</protein>
<organism evidence="5 6">
    <name type="scientific">Tetrapyrgos nigripes</name>
    <dbReference type="NCBI Taxonomy" id="182062"/>
    <lineage>
        <taxon>Eukaryota</taxon>
        <taxon>Fungi</taxon>
        <taxon>Dikarya</taxon>
        <taxon>Basidiomycota</taxon>
        <taxon>Agaricomycotina</taxon>
        <taxon>Agaricomycetes</taxon>
        <taxon>Agaricomycetidae</taxon>
        <taxon>Agaricales</taxon>
        <taxon>Marasmiineae</taxon>
        <taxon>Marasmiaceae</taxon>
        <taxon>Tetrapyrgos</taxon>
    </lineage>
</organism>
<dbReference type="PANTHER" id="PTHR33365:SF11">
    <property type="entry name" value="TAT PATHWAY SIGNAL SEQUENCE"/>
    <property type="match status" value="1"/>
</dbReference>
<comment type="caution">
    <text evidence="5">The sequence shown here is derived from an EMBL/GenBank/DDBJ whole genome shotgun (WGS) entry which is preliminary data.</text>
</comment>
<name>A0A8H5CSF3_9AGAR</name>
<keyword evidence="6" id="KW-1185">Reference proteome</keyword>
<accession>A0A8H5CSF3</accession>
<dbReference type="GO" id="GO:0016491">
    <property type="term" value="F:oxidoreductase activity"/>
    <property type="evidence" value="ECO:0007669"/>
    <property type="project" value="UniProtKB-KW"/>
</dbReference>
<sequence length="234" mass="26528">MLSFSFKDGQASHNIFGIALSLSLLGNLIVLLYQSNIILGITSHKYTYINDDHPRSLPLTVSTTNMVFRNDLGHFGMGKDRQTWGEWATRRPVVAGFVFLGDTYLPFDVAMWHQVHCLNHIRSIILHGDDGSDHTLHCFHYLRQAILCNADSTLEPWPKQSFDVDGNEVFPGDGITHTCKDFQYVYEWTTKQQEGWSQEQIERYEMFGTMKHGHGDEGGNHTMGNGGMHAHASQ</sequence>
<dbReference type="PANTHER" id="PTHR33365">
    <property type="entry name" value="YALI0B05434P"/>
    <property type="match status" value="1"/>
</dbReference>
<dbReference type="OrthoDB" id="3687641at2759"/>
<proteinExistence type="inferred from homology"/>
<keyword evidence="2" id="KW-0560">Oxidoreductase</keyword>
<gene>
    <name evidence="5" type="ORF">D9758_011055</name>
</gene>
<dbReference type="AlphaFoldDB" id="A0A8H5CSF3"/>
<dbReference type="Pfam" id="PF11807">
    <property type="entry name" value="UstYa"/>
    <property type="match status" value="1"/>
</dbReference>
<keyword evidence="4" id="KW-1133">Transmembrane helix</keyword>
<dbReference type="EMBL" id="JAACJM010000096">
    <property type="protein sequence ID" value="KAF5347179.1"/>
    <property type="molecule type" value="Genomic_DNA"/>
</dbReference>
<dbReference type="Proteomes" id="UP000559256">
    <property type="component" value="Unassembled WGS sequence"/>
</dbReference>
<keyword evidence="4" id="KW-0472">Membrane</keyword>
<evidence type="ECO:0000256" key="4">
    <source>
        <dbReference type="SAM" id="Phobius"/>
    </source>
</evidence>
<feature type="transmembrane region" description="Helical" evidence="4">
    <location>
        <begin position="15"/>
        <end position="33"/>
    </location>
</feature>
<keyword evidence="4" id="KW-0812">Transmembrane</keyword>
<comment type="pathway">
    <text evidence="1">Mycotoxin biosynthesis.</text>
</comment>